<feature type="non-terminal residue" evidence="1">
    <location>
        <position position="183"/>
    </location>
</feature>
<name>A0AAE0FM73_9CHLO</name>
<protein>
    <submittedName>
        <fullName evidence="1">Uncharacterized protein</fullName>
    </submittedName>
</protein>
<gene>
    <name evidence="1" type="ORF">CYMTET_28734</name>
</gene>
<evidence type="ECO:0000313" key="2">
    <source>
        <dbReference type="Proteomes" id="UP001190700"/>
    </source>
</evidence>
<dbReference type="Proteomes" id="UP001190700">
    <property type="component" value="Unassembled WGS sequence"/>
</dbReference>
<sequence length="183" mass="19932">MHGVQGVLGVRLSERRLLLVVLHPAAGLNLSSDSFAEGTKCTPSSSGSLAALPPHIPMMRFGCRADCGRDPTNEDVVVRIQATFYNARLNTAEMNALADAASWNLCRTNSAGGEECWFQESVHFDSLESVSLVDVSIPAGAWYINVYDDWYQAVRGNIYKITNETDAEELASSPTFNISNCVQ</sequence>
<evidence type="ECO:0000313" key="1">
    <source>
        <dbReference type="EMBL" id="KAK3262406.1"/>
    </source>
</evidence>
<comment type="caution">
    <text evidence="1">The sequence shown here is derived from an EMBL/GenBank/DDBJ whole genome shotgun (WGS) entry which is preliminary data.</text>
</comment>
<dbReference type="AlphaFoldDB" id="A0AAE0FM73"/>
<organism evidence="1 2">
    <name type="scientific">Cymbomonas tetramitiformis</name>
    <dbReference type="NCBI Taxonomy" id="36881"/>
    <lineage>
        <taxon>Eukaryota</taxon>
        <taxon>Viridiplantae</taxon>
        <taxon>Chlorophyta</taxon>
        <taxon>Pyramimonadophyceae</taxon>
        <taxon>Pyramimonadales</taxon>
        <taxon>Pyramimonadaceae</taxon>
        <taxon>Cymbomonas</taxon>
    </lineage>
</organism>
<accession>A0AAE0FM73</accession>
<reference evidence="1 2" key="1">
    <citation type="journal article" date="2015" name="Genome Biol. Evol.">
        <title>Comparative Genomics of a Bacterivorous Green Alga Reveals Evolutionary Causalities and Consequences of Phago-Mixotrophic Mode of Nutrition.</title>
        <authorList>
            <person name="Burns J.A."/>
            <person name="Paasch A."/>
            <person name="Narechania A."/>
            <person name="Kim E."/>
        </authorList>
    </citation>
    <scope>NUCLEOTIDE SEQUENCE [LARGE SCALE GENOMIC DNA]</scope>
    <source>
        <strain evidence="1 2">PLY_AMNH</strain>
    </source>
</reference>
<keyword evidence="2" id="KW-1185">Reference proteome</keyword>
<proteinExistence type="predicted"/>
<dbReference type="EMBL" id="LGRX02016227">
    <property type="protein sequence ID" value="KAK3262406.1"/>
    <property type="molecule type" value="Genomic_DNA"/>
</dbReference>